<gene>
    <name evidence="2" type="ORF">J2753_000698</name>
</gene>
<comment type="caution">
    <text evidence="2">The sequence shown here is derived from an EMBL/GenBank/DDBJ whole genome shotgun (WGS) entry which is preliminary data.</text>
</comment>
<dbReference type="Pfam" id="PF19100">
    <property type="entry name" value="DUF5787"/>
    <property type="match status" value="1"/>
</dbReference>
<dbReference type="EMBL" id="JAGGLC010000001">
    <property type="protein sequence ID" value="MBP1986225.1"/>
    <property type="molecule type" value="Genomic_DNA"/>
</dbReference>
<evidence type="ECO:0000256" key="1">
    <source>
        <dbReference type="SAM" id="MobiDB-lite"/>
    </source>
</evidence>
<name>A0A8T4GY02_9EURY</name>
<dbReference type="OrthoDB" id="211869at2157"/>
<evidence type="ECO:0000313" key="2">
    <source>
        <dbReference type="EMBL" id="MBP1986225.1"/>
    </source>
</evidence>
<dbReference type="Proteomes" id="UP000823736">
    <property type="component" value="Unassembled WGS sequence"/>
</dbReference>
<dbReference type="AlphaFoldDB" id="A0A8T4GY02"/>
<reference evidence="2" key="1">
    <citation type="submission" date="2021-03" db="EMBL/GenBank/DDBJ databases">
        <title>Genomic Encyclopedia of Type Strains, Phase IV (KMG-IV): sequencing the most valuable type-strain genomes for metagenomic binning, comparative biology and taxonomic classification.</title>
        <authorList>
            <person name="Goeker M."/>
        </authorList>
    </citation>
    <scope>NUCLEOTIDE SEQUENCE</scope>
    <source>
        <strain evidence="2">DSM 26232</strain>
    </source>
</reference>
<feature type="region of interest" description="Disordered" evidence="1">
    <location>
        <begin position="285"/>
        <end position="326"/>
    </location>
</feature>
<accession>A0A8T4GY02</accession>
<sequence>MEVAFELALAAHLETATDWVLARQLGAAVDTPGARVMDIVGVVPTEAVSDASAATGVDDRAAITSETIPPLAIEGDVGVGEAVPVADALDCSPEHAESVAERAAEIGFFERERRGGRTYVRQTTRYPDWAGKLVGVENKPDLGRPGDLDFQLRFDVALSLFDELWLATESYVTGAHLNRIPDAVGVWRFDPETGEREVVREPSPLAVDEPGVEISAEKPLRTDVGLVSAHAKARQRRRIAERAWGKGWRPTEYPGCGNCTATEDGIPHCSFHERLIAPGSDCSTDCPGYETGEKPDVDPEELRDERTPWVRDPSGVAREQAGLDQF</sequence>
<proteinExistence type="predicted"/>
<evidence type="ECO:0000313" key="3">
    <source>
        <dbReference type="Proteomes" id="UP000823736"/>
    </source>
</evidence>
<keyword evidence="3" id="KW-1185">Reference proteome</keyword>
<dbReference type="InterPro" id="IPR043901">
    <property type="entry name" value="DUF5787"/>
</dbReference>
<protein>
    <submittedName>
        <fullName evidence="2">Uncharacterized protein</fullName>
    </submittedName>
</protein>
<organism evidence="2 3">
    <name type="scientific">Halolamina salifodinae</name>
    <dbReference type="NCBI Taxonomy" id="1202767"/>
    <lineage>
        <taxon>Archaea</taxon>
        <taxon>Methanobacteriati</taxon>
        <taxon>Methanobacteriota</taxon>
        <taxon>Stenosarchaea group</taxon>
        <taxon>Halobacteria</taxon>
        <taxon>Halobacteriales</taxon>
        <taxon>Haloferacaceae</taxon>
    </lineage>
</organism>
<dbReference type="RefSeq" id="WP_209490466.1">
    <property type="nucleotide sequence ID" value="NZ_JAGGLC010000001.1"/>
</dbReference>